<dbReference type="Pfam" id="PF00196">
    <property type="entry name" value="GerE"/>
    <property type="match status" value="1"/>
</dbReference>
<keyword evidence="1" id="KW-0805">Transcription regulation</keyword>
<evidence type="ECO:0000256" key="2">
    <source>
        <dbReference type="ARBA" id="ARBA00023125"/>
    </source>
</evidence>
<gene>
    <name evidence="5" type="ORF">S101395_04775</name>
</gene>
<evidence type="ECO:0000313" key="6">
    <source>
        <dbReference type="Proteomes" id="UP000196877"/>
    </source>
</evidence>
<dbReference type="PRINTS" id="PR00038">
    <property type="entry name" value="HTHLUXR"/>
</dbReference>
<reference evidence="5 6" key="1">
    <citation type="submission" date="2017-06" db="EMBL/GenBank/DDBJ databases">
        <title>Genome sequence of Bacillus sonorensis strain SRCM101395.</title>
        <authorList>
            <person name="Cho S.H."/>
        </authorList>
    </citation>
    <scope>NUCLEOTIDE SEQUENCE [LARGE SCALE GENOMIC DNA]</scope>
    <source>
        <strain evidence="5 6">SRCM101395</strain>
    </source>
</reference>
<dbReference type="PROSITE" id="PS00622">
    <property type="entry name" value="HTH_LUXR_1"/>
    <property type="match status" value="1"/>
</dbReference>
<dbReference type="SUPFAM" id="SSF46894">
    <property type="entry name" value="C-terminal effector domain of the bipartite response regulators"/>
    <property type="match status" value="1"/>
</dbReference>
<keyword evidence="6" id="KW-1185">Reference proteome</keyword>
<dbReference type="EMBL" id="CP021920">
    <property type="protein sequence ID" value="ASB91263.1"/>
    <property type="molecule type" value="Genomic_DNA"/>
</dbReference>
<dbReference type="Gene3D" id="1.10.10.10">
    <property type="entry name" value="Winged helix-like DNA-binding domain superfamily/Winged helix DNA-binding domain"/>
    <property type="match status" value="1"/>
</dbReference>
<dbReference type="SMART" id="SM00421">
    <property type="entry name" value="HTH_LUXR"/>
    <property type="match status" value="1"/>
</dbReference>
<keyword evidence="2" id="KW-0238">DNA-binding</keyword>
<dbReference type="RefSeq" id="WP_006640036.1">
    <property type="nucleotide sequence ID" value="NZ_CABJEH010000010.1"/>
</dbReference>
<dbReference type="Proteomes" id="UP000196877">
    <property type="component" value="Chromosome"/>
</dbReference>
<dbReference type="PANTHER" id="PTHR44688:SF16">
    <property type="entry name" value="DNA-BINDING TRANSCRIPTIONAL ACTIVATOR DEVR_DOSR"/>
    <property type="match status" value="1"/>
</dbReference>
<dbReference type="GeneID" id="92851300"/>
<dbReference type="InterPro" id="IPR036388">
    <property type="entry name" value="WH-like_DNA-bd_sf"/>
</dbReference>
<name>A0ABM6LPA8_9BACI</name>
<evidence type="ECO:0000313" key="5">
    <source>
        <dbReference type="EMBL" id="ASB91263.1"/>
    </source>
</evidence>
<evidence type="ECO:0000256" key="3">
    <source>
        <dbReference type="ARBA" id="ARBA00023163"/>
    </source>
</evidence>
<accession>A0ABM6LPA8</accession>
<dbReference type="InterPro" id="IPR000792">
    <property type="entry name" value="Tscrpt_reg_LuxR_C"/>
</dbReference>
<sequence length="348" mass="38668">MDRPLKDQFNELGQTSQTSPQYMEAVISALRSAISFDASCCTAVDPKTLLSIGAITDEPIERMHARLFELEYMDDDVNQYETLIKTKQTAAILSGALNGNLHKSKRYRMILEPAGFGDEMRAVLLSKGECWGYLTLWRKSGRPPFHKKERSLLASLAPVIGRHLQRLRHQAPKKDLFHMKHAGGILILSENVRPISCNEAALHWLSVFRGWEKIGGASIPRPIRAVCSRAAAETDDPAKTVISIPGQPLLSIKASRLDGFGPSGQIAVSFEPASPAEAIPLIADAYGLSEREKDIAYRIIRGLSTKDIAEALHISAYTIQDHLKSIFLKTGSENRRELMWKLLDDVLK</sequence>
<protein>
    <recommendedName>
        <fullName evidence="4">HTH luxR-type domain-containing protein</fullName>
    </recommendedName>
</protein>
<evidence type="ECO:0000256" key="1">
    <source>
        <dbReference type="ARBA" id="ARBA00023015"/>
    </source>
</evidence>
<dbReference type="PROSITE" id="PS50043">
    <property type="entry name" value="HTH_LUXR_2"/>
    <property type="match status" value="1"/>
</dbReference>
<dbReference type="InterPro" id="IPR016032">
    <property type="entry name" value="Sig_transdc_resp-reg_C-effctor"/>
</dbReference>
<evidence type="ECO:0000259" key="4">
    <source>
        <dbReference type="PROSITE" id="PS50043"/>
    </source>
</evidence>
<dbReference type="SUPFAM" id="SSF55781">
    <property type="entry name" value="GAF domain-like"/>
    <property type="match status" value="1"/>
</dbReference>
<dbReference type="CDD" id="cd06170">
    <property type="entry name" value="LuxR_C_like"/>
    <property type="match status" value="1"/>
</dbReference>
<dbReference type="PANTHER" id="PTHR44688">
    <property type="entry name" value="DNA-BINDING TRANSCRIPTIONAL ACTIVATOR DEVR_DOSR"/>
    <property type="match status" value="1"/>
</dbReference>
<feature type="domain" description="HTH luxR-type" evidence="4">
    <location>
        <begin position="281"/>
        <end position="346"/>
    </location>
</feature>
<organism evidence="5 6">
    <name type="scientific">Bacillus sonorensis</name>
    <dbReference type="NCBI Taxonomy" id="119858"/>
    <lineage>
        <taxon>Bacteria</taxon>
        <taxon>Bacillati</taxon>
        <taxon>Bacillota</taxon>
        <taxon>Bacilli</taxon>
        <taxon>Bacillales</taxon>
        <taxon>Bacillaceae</taxon>
        <taxon>Bacillus</taxon>
    </lineage>
</organism>
<keyword evidence="3" id="KW-0804">Transcription</keyword>
<proteinExistence type="predicted"/>